<evidence type="ECO:0000313" key="2">
    <source>
        <dbReference type="EMBL" id="OIQ77696.1"/>
    </source>
</evidence>
<protein>
    <submittedName>
        <fullName evidence="2">Uncharacterized protein</fullName>
    </submittedName>
</protein>
<feature type="compositionally biased region" description="Basic and acidic residues" evidence="1">
    <location>
        <begin position="45"/>
        <end position="80"/>
    </location>
</feature>
<dbReference type="AlphaFoldDB" id="A0A1J5Q312"/>
<gene>
    <name evidence="2" type="ORF">GALL_406110</name>
</gene>
<reference evidence="2" key="1">
    <citation type="submission" date="2016-10" db="EMBL/GenBank/DDBJ databases">
        <title>Sequence of Gallionella enrichment culture.</title>
        <authorList>
            <person name="Poehlein A."/>
            <person name="Muehling M."/>
            <person name="Daniel R."/>
        </authorList>
    </citation>
    <scope>NUCLEOTIDE SEQUENCE</scope>
</reference>
<feature type="compositionally biased region" description="Basic and acidic residues" evidence="1">
    <location>
        <begin position="187"/>
        <end position="196"/>
    </location>
</feature>
<feature type="compositionally biased region" description="Basic residues" evidence="1">
    <location>
        <begin position="174"/>
        <end position="186"/>
    </location>
</feature>
<sequence length="196" mass="21636">MFHDTVGHPQVPDQPGVTGRHLQQAAPPGEGARTEMRRTGAGQRRQPDQLEGEPDRCARGRRPAAEQPERQRQVRVEVGGRSDGQQVDIDRVEPEHVGEPGKAVLAGRAGPVVLVAQDAHHGLEPRPDRRLEATPAVDGTRQRREQSGQPLTHHRPPPQLQAIGPVATRDGRARPRPMPRHVRRGPRRGDLDPDRV</sequence>
<name>A0A1J5Q312_9ZZZZ</name>
<feature type="compositionally biased region" description="Basic and acidic residues" evidence="1">
    <location>
        <begin position="88"/>
        <end position="99"/>
    </location>
</feature>
<evidence type="ECO:0000256" key="1">
    <source>
        <dbReference type="SAM" id="MobiDB-lite"/>
    </source>
</evidence>
<feature type="compositionally biased region" description="Basic and acidic residues" evidence="1">
    <location>
        <begin position="118"/>
        <end position="132"/>
    </location>
</feature>
<feature type="region of interest" description="Disordered" evidence="1">
    <location>
        <begin position="1"/>
        <end position="196"/>
    </location>
</feature>
<proteinExistence type="predicted"/>
<organism evidence="2">
    <name type="scientific">mine drainage metagenome</name>
    <dbReference type="NCBI Taxonomy" id="410659"/>
    <lineage>
        <taxon>unclassified sequences</taxon>
        <taxon>metagenomes</taxon>
        <taxon>ecological metagenomes</taxon>
    </lineage>
</organism>
<dbReference type="EMBL" id="MLJW01001557">
    <property type="protein sequence ID" value="OIQ77696.1"/>
    <property type="molecule type" value="Genomic_DNA"/>
</dbReference>
<accession>A0A1J5Q312</accession>
<comment type="caution">
    <text evidence="2">The sequence shown here is derived from an EMBL/GenBank/DDBJ whole genome shotgun (WGS) entry which is preliminary data.</text>
</comment>